<dbReference type="PROSITE" id="PS00018">
    <property type="entry name" value="EF_HAND_1"/>
    <property type="match status" value="3"/>
</dbReference>
<name>Q22FY9_TETTS</name>
<dbReference type="OrthoDB" id="311026at2759"/>
<dbReference type="AlphaFoldDB" id="Q22FY9"/>
<feature type="domain" description="EF-hand" evidence="5">
    <location>
        <begin position="34"/>
        <end position="69"/>
    </location>
</feature>
<dbReference type="SMART" id="SM00054">
    <property type="entry name" value="EFh"/>
    <property type="match status" value="5"/>
</dbReference>
<evidence type="ECO:0000256" key="4">
    <source>
        <dbReference type="SAM" id="Coils"/>
    </source>
</evidence>
<protein>
    <submittedName>
        <fullName evidence="6">EF-hand pair protein</fullName>
    </submittedName>
</protein>
<dbReference type="InterPro" id="IPR002048">
    <property type="entry name" value="EF_hand_dom"/>
</dbReference>
<feature type="coiled-coil region" evidence="4">
    <location>
        <begin position="343"/>
        <end position="370"/>
    </location>
</feature>
<organism evidence="6 7">
    <name type="scientific">Tetrahymena thermophila (strain SB210)</name>
    <dbReference type="NCBI Taxonomy" id="312017"/>
    <lineage>
        <taxon>Eukaryota</taxon>
        <taxon>Sar</taxon>
        <taxon>Alveolata</taxon>
        <taxon>Ciliophora</taxon>
        <taxon>Intramacronucleata</taxon>
        <taxon>Oligohymenophorea</taxon>
        <taxon>Hymenostomatida</taxon>
        <taxon>Tetrahymenina</taxon>
        <taxon>Tetrahymenidae</taxon>
        <taxon>Tetrahymena</taxon>
    </lineage>
</organism>
<evidence type="ECO:0000256" key="1">
    <source>
        <dbReference type="ARBA" id="ARBA00022723"/>
    </source>
</evidence>
<dbReference type="InterPro" id="IPR011992">
    <property type="entry name" value="EF-hand-dom_pair"/>
</dbReference>
<evidence type="ECO:0000313" key="7">
    <source>
        <dbReference type="Proteomes" id="UP000009168"/>
    </source>
</evidence>
<keyword evidence="4" id="KW-0175">Coiled coil</keyword>
<evidence type="ECO:0000313" key="6">
    <source>
        <dbReference type="EMBL" id="EAR84237.3"/>
    </source>
</evidence>
<dbReference type="PROSITE" id="PS00303">
    <property type="entry name" value="S100_CABP"/>
    <property type="match status" value="1"/>
</dbReference>
<dbReference type="Gene3D" id="1.10.238.10">
    <property type="entry name" value="EF-hand"/>
    <property type="match status" value="4"/>
</dbReference>
<feature type="domain" description="EF-hand" evidence="5">
    <location>
        <begin position="194"/>
        <end position="229"/>
    </location>
</feature>
<dbReference type="STRING" id="312017.Q22FY9"/>
<dbReference type="InterPro" id="IPR001751">
    <property type="entry name" value="S100/CaBP7/8-like_CS"/>
</dbReference>
<dbReference type="SUPFAM" id="SSF47473">
    <property type="entry name" value="EF-hand"/>
    <property type="match status" value="3"/>
</dbReference>
<sequence>MLLKETEELFSKLLLSIADEEKNMEVARQILCEQIEFEPQTAFKRLDRRKNGTINAANIQEFLTNNGLFYSEEQCHGLVRRYDQNNDDRLCLEDFKRCVLPQENFALKALVCQRKQYEVQQIEVLTYDVEFALARVFEREIIAYKQFEEFKKLIYQRVDFNHFNSLFYLVDMYNCGCINIENLIEFFKKRGYQMPERDIVAILRYLDKNDDGVVDYKEFEFFMEQTLNNRVRKNKYGNNFEGEGEKLEEYRNKKATPQLYYVLNSNGQVKDKKSDNIHFNFIAASQRTNQSINKHIVNTQKIAKFKEDKEMQIYNKKSPFQQNLHGQRLPLNPNSRSSKSLKLLEEQGELARTLKQIINLEKEVEQAKESLVSRNDFNLLDAFRLFDVDGKGRIQCNEFMTVFESLDLYPGRHELYLVIRRYDSDGDGHIRFADFADMMTPIRQEYSALGKLNAHSRVQNNIQVMQDYMRDQSLKEAAIQKPPLYQQTRSAQTHQNDIFYQESSLFSRETRVALIKLLSLMLENEAACECLRQRLHLRKSFDLKHIFHSLQQDQIQNQVQNNKLGLLGPQDFKNLLENHGIIIEYSDLIYLFSRFDKNKDQFVSLAEFIQELSPKSPQQYY</sequence>
<keyword evidence="7" id="KW-1185">Reference proteome</keyword>
<dbReference type="Pfam" id="PF13499">
    <property type="entry name" value="EF-hand_7"/>
    <property type="match status" value="1"/>
</dbReference>
<dbReference type="HOGENOM" id="CLU_401446_0_0_1"/>
<keyword evidence="3" id="KW-0106">Calcium</keyword>
<dbReference type="GO" id="GO:0005509">
    <property type="term" value="F:calcium ion binding"/>
    <property type="evidence" value="ECO:0007669"/>
    <property type="project" value="InterPro"/>
</dbReference>
<dbReference type="PANTHER" id="PTHR34524">
    <property type="entry name" value="CALCYPHOSIN"/>
    <property type="match status" value="1"/>
</dbReference>
<feature type="domain" description="EF-hand" evidence="5">
    <location>
        <begin position="583"/>
        <end position="618"/>
    </location>
</feature>
<dbReference type="CDD" id="cd00051">
    <property type="entry name" value="EFh"/>
    <property type="match status" value="1"/>
</dbReference>
<feature type="domain" description="EF-hand" evidence="5">
    <location>
        <begin position="410"/>
        <end position="445"/>
    </location>
</feature>
<accession>Q22FY9</accession>
<dbReference type="GeneID" id="7838117"/>
<dbReference type="RefSeq" id="XP_001031900.3">
    <property type="nucleotide sequence ID" value="XM_001031900.3"/>
</dbReference>
<dbReference type="InterPro" id="IPR018247">
    <property type="entry name" value="EF_Hand_1_Ca_BS"/>
</dbReference>
<keyword evidence="1" id="KW-0479">Metal-binding</keyword>
<dbReference type="PANTHER" id="PTHR34524:SF6">
    <property type="entry name" value="CALCYPHOSINE LIKE"/>
    <property type="match status" value="1"/>
</dbReference>
<gene>
    <name evidence="6" type="ORF">TTHERM_00721680</name>
</gene>
<dbReference type="eggNOG" id="ENOG502SQ97">
    <property type="taxonomic scope" value="Eukaryota"/>
</dbReference>
<dbReference type="KEGG" id="tet:TTHERM_00721680"/>
<keyword evidence="2" id="KW-0677">Repeat</keyword>
<dbReference type="InParanoid" id="Q22FY9"/>
<evidence type="ECO:0000259" key="5">
    <source>
        <dbReference type="PROSITE" id="PS50222"/>
    </source>
</evidence>
<evidence type="ECO:0000256" key="3">
    <source>
        <dbReference type="ARBA" id="ARBA00022837"/>
    </source>
</evidence>
<dbReference type="Pfam" id="PF13833">
    <property type="entry name" value="EF-hand_8"/>
    <property type="match status" value="1"/>
</dbReference>
<feature type="domain" description="EF-hand" evidence="5">
    <location>
        <begin position="374"/>
        <end position="409"/>
    </location>
</feature>
<reference evidence="7" key="1">
    <citation type="journal article" date="2006" name="PLoS Biol.">
        <title>Macronuclear genome sequence of the ciliate Tetrahymena thermophila, a model eukaryote.</title>
        <authorList>
            <person name="Eisen J.A."/>
            <person name="Coyne R.S."/>
            <person name="Wu M."/>
            <person name="Wu D."/>
            <person name="Thiagarajan M."/>
            <person name="Wortman J.R."/>
            <person name="Badger J.H."/>
            <person name="Ren Q."/>
            <person name="Amedeo P."/>
            <person name="Jones K.M."/>
            <person name="Tallon L.J."/>
            <person name="Delcher A.L."/>
            <person name="Salzberg S.L."/>
            <person name="Silva J.C."/>
            <person name="Haas B.J."/>
            <person name="Majoros W.H."/>
            <person name="Farzad M."/>
            <person name="Carlton J.M."/>
            <person name="Smith R.K. Jr."/>
            <person name="Garg J."/>
            <person name="Pearlman R.E."/>
            <person name="Karrer K.M."/>
            <person name="Sun L."/>
            <person name="Manning G."/>
            <person name="Elde N.C."/>
            <person name="Turkewitz A.P."/>
            <person name="Asai D.J."/>
            <person name="Wilkes D.E."/>
            <person name="Wang Y."/>
            <person name="Cai H."/>
            <person name="Collins K."/>
            <person name="Stewart B.A."/>
            <person name="Lee S.R."/>
            <person name="Wilamowska K."/>
            <person name="Weinberg Z."/>
            <person name="Ruzzo W.L."/>
            <person name="Wloga D."/>
            <person name="Gaertig J."/>
            <person name="Frankel J."/>
            <person name="Tsao C.-C."/>
            <person name="Gorovsky M.A."/>
            <person name="Keeling P.J."/>
            <person name="Waller R.F."/>
            <person name="Patron N.J."/>
            <person name="Cherry J.M."/>
            <person name="Stover N.A."/>
            <person name="Krieger C.J."/>
            <person name="del Toro C."/>
            <person name="Ryder H.F."/>
            <person name="Williamson S.C."/>
            <person name="Barbeau R.A."/>
            <person name="Hamilton E.P."/>
            <person name="Orias E."/>
        </authorList>
    </citation>
    <scope>NUCLEOTIDE SEQUENCE [LARGE SCALE GENOMIC DNA]</scope>
    <source>
        <strain evidence="7">SB210</strain>
    </source>
</reference>
<dbReference type="PROSITE" id="PS50222">
    <property type="entry name" value="EF_HAND_2"/>
    <property type="match status" value="5"/>
</dbReference>
<dbReference type="InterPro" id="IPR051581">
    <property type="entry name" value="Ca-bind"/>
</dbReference>
<dbReference type="EMBL" id="GG662576">
    <property type="protein sequence ID" value="EAR84237.3"/>
    <property type="molecule type" value="Genomic_DNA"/>
</dbReference>
<dbReference type="Proteomes" id="UP000009168">
    <property type="component" value="Unassembled WGS sequence"/>
</dbReference>
<evidence type="ECO:0000256" key="2">
    <source>
        <dbReference type="ARBA" id="ARBA00022737"/>
    </source>
</evidence>
<proteinExistence type="predicted"/>